<protein>
    <recommendedName>
        <fullName evidence="2">Right handed beta helix domain-containing protein</fullName>
    </recommendedName>
</protein>
<evidence type="ECO:0000313" key="3">
    <source>
        <dbReference type="EMBL" id="CAK0780381.1"/>
    </source>
</evidence>
<reference evidence="3 4" key="1">
    <citation type="submission" date="2023-10" db="EMBL/GenBank/DDBJ databases">
        <authorList>
            <person name="Maclean D."/>
            <person name="Macfadyen A."/>
        </authorList>
    </citation>
    <scope>NUCLEOTIDE SEQUENCE [LARGE SCALE GENOMIC DNA]</scope>
</reference>
<comment type="caution">
    <text evidence="3">The sequence shown here is derived from an EMBL/GenBank/DDBJ whole genome shotgun (WGS) entry which is preliminary data.</text>
</comment>
<dbReference type="InterPro" id="IPR051550">
    <property type="entry name" value="SCF-Subunits/Alg-Epimerases"/>
</dbReference>
<dbReference type="PANTHER" id="PTHR22990:SF15">
    <property type="entry name" value="F-BOX ONLY PROTEIN 10"/>
    <property type="match status" value="1"/>
</dbReference>
<dbReference type="InterPro" id="IPR012334">
    <property type="entry name" value="Pectin_lyas_fold"/>
</dbReference>
<keyword evidence="1" id="KW-0677">Repeat</keyword>
<feature type="domain" description="Right handed beta helix" evidence="2">
    <location>
        <begin position="150"/>
        <end position="292"/>
    </location>
</feature>
<accession>A0AAV1I5U6</accession>
<dbReference type="Gene3D" id="2.160.20.10">
    <property type="entry name" value="Single-stranded right-handed beta-helix, Pectin lyase-like"/>
    <property type="match status" value="1"/>
</dbReference>
<evidence type="ECO:0000256" key="1">
    <source>
        <dbReference type="ARBA" id="ARBA00022737"/>
    </source>
</evidence>
<organism evidence="3 4">
    <name type="scientific">Coccomyxa viridis</name>
    <dbReference type="NCBI Taxonomy" id="1274662"/>
    <lineage>
        <taxon>Eukaryota</taxon>
        <taxon>Viridiplantae</taxon>
        <taxon>Chlorophyta</taxon>
        <taxon>core chlorophytes</taxon>
        <taxon>Trebouxiophyceae</taxon>
        <taxon>Trebouxiophyceae incertae sedis</taxon>
        <taxon>Coccomyxaceae</taxon>
        <taxon>Coccomyxa</taxon>
    </lineage>
</organism>
<dbReference type="InterPro" id="IPR011050">
    <property type="entry name" value="Pectin_lyase_fold/virulence"/>
</dbReference>
<dbReference type="SUPFAM" id="SSF51126">
    <property type="entry name" value="Pectin lyase-like"/>
    <property type="match status" value="1"/>
</dbReference>
<evidence type="ECO:0000313" key="4">
    <source>
        <dbReference type="Proteomes" id="UP001314263"/>
    </source>
</evidence>
<keyword evidence="4" id="KW-1185">Reference proteome</keyword>
<dbReference type="Pfam" id="PF13229">
    <property type="entry name" value="Beta_helix"/>
    <property type="match status" value="1"/>
</dbReference>
<dbReference type="AlphaFoldDB" id="A0AAV1I5U6"/>
<proteinExistence type="predicted"/>
<gene>
    <name evidence="3" type="ORF">CVIRNUC_005033</name>
</gene>
<name>A0AAV1I5U6_9CHLO</name>
<evidence type="ECO:0000259" key="2">
    <source>
        <dbReference type="Pfam" id="PF13229"/>
    </source>
</evidence>
<dbReference type="EMBL" id="CAUYUE010000006">
    <property type="protein sequence ID" value="CAK0780381.1"/>
    <property type="molecule type" value="Genomic_DNA"/>
</dbReference>
<dbReference type="Proteomes" id="UP001314263">
    <property type="component" value="Unassembled WGS sequence"/>
</dbReference>
<dbReference type="InterPro" id="IPR039448">
    <property type="entry name" value="Beta_helix"/>
</dbReference>
<dbReference type="PANTHER" id="PTHR22990">
    <property type="entry name" value="F-BOX ONLY PROTEIN"/>
    <property type="match status" value="1"/>
</dbReference>
<sequence length="305" mass="31858">MDAKAGALRRPDPCQLTCTLLAPVYGKLSRFGRASGRSKRAKPLLCQQAANEILRSITRRQIIAVPGEVLIATAAISSAGRETSTGYQSISEAITAAADGTVINIGPGIYRERLIFEGASITLQASPKGSDVLISHETDKPYEATVYATSGACTLRGLRIAHRSPSVANNYAVFSQGASLTLEDCDVTSTSGAGVGLEGGQLEVSRCRIHNCKQHGIALFKGLDGQDGNANVRDTAVFDNGLDGILVKDGARLEADSVRAEHNAGHGFNLSSGTGALTNCLSGNNARGSILLGDDFELDRPSASN</sequence>